<dbReference type="AlphaFoldDB" id="A0A936ZF34"/>
<proteinExistence type="predicted"/>
<keyword evidence="1" id="KW-0732">Signal</keyword>
<comment type="caution">
    <text evidence="2">The sequence shown here is derived from an EMBL/GenBank/DDBJ whole genome shotgun (WGS) entry which is preliminary data.</text>
</comment>
<feature type="signal peptide" evidence="1">
    <location>
        <begin position="1"/>
        <end position="28"/>
    </location>
</feature>
<evidence type="ECO:0000313" key="3">
    <source>
        <dbReference type="Proteomes" id="UP000613011"/>
    </source>
</evidence>
<sequence>MRHHSSPIRAGLLAIASCATLTFGGAIAAPPAGGTGVEPSVDKSAILRRDTDITHSSSLEEARNARAAARRGELRLEGQDYTANALARCDVHAGVDKVACEARVMGFGGASGTVDGGGLLRWVETVVVPPDAGQVTIAPRTAETLVLVPVTR</sequence>
<reference evidence="2" key="1">
    <citation type="submission" date="2021-01" db="EMBL/GenBank/DDBJ databases">
        <title>Ramlibacter sp. strain AW1 16S ribosomal RNA gene Genome sequencing and assembly.</title>
        <authorList>
            <person name="Kang M."/>
        </authorList>
    </citation>
    <scope>NUCLEOTIDE SEQUENCE</scope>
    <source>
        <strain evidence="2">AW1</strain>
    </source>
</reference>
<name>A0A936ZF34_9BURK</name>
<evidence type="ECO:0000313" key="2">
    <source>
        <dbReference type="EMBL" id="MBL0419113.1"/>
    </source>
</evidence>
<protein>
    <recommendedName>
        <fullName evidence="4">Secreted protein</fullName>
    </recommendedName>
</protein>
<keyword evidence="3" id="KW-1185">Reference proteome</keyword>
<dbReference type="RefSeq" id="WP_201682166.1">
    <property type="nucleotide sequence ID" value="NZ_JAEQNA010000001.1"/>
</dbReference>
<feature type="chain" id="PRO_5037106899" description="Secreted protein" evidence="1">
    <location>
        <begin position="29"/>
        <end position="152"/>
    </location>
</feature>
<organism evidence="2 3">
    <name type="scientific">Ramlibacter aurantiacus</name>
    <dbReference type="NCBI Taxonomy" id="2801330"/>
    <lineage>
        <taxon>Bacteria</taxon>
        <taxon>Pseudomonadati</taxon>
        <taxon>Pseudomonadota</taxon>
        <taxon>Betaproteobacteria</taxon>
        <taxon>Burkholderiales</taxon>
        <taxon>Comamonadaceae</taxon>
        <taxon>Ramlibacter</taxon>
    </lineage>
</organism>
<accession>A0A936ZF34</accession>
<evidence type="ECO:0000256" key="1">
    <source>
        <dbReference type="SAM" id="SignalP"/>
    </source>
</evidence>
<dbReference type="Proteomes" id="UP000613011">
    <property type="component" value="Unassembled WGS sequence"/>
</dbReference>
<evidence type="ECO:0008006" key="4">
    <source>
        <dbReference type="Google" id="ProtNLM"/>
    </source>
</evidence>
<gene>
    <name evidence="2" type="ORF">JI739_02015</name>
</gene>
<dbReference type="EMBL" id="JAEQNA010000001">
    <property type="protein sequence ID" value="MBL0419113.1"/>
    <property type="molecule type" value="Genomic_DNA"/>
</dbReference>